<dbReference type="Proteomes" id="UP000538670">
    <property type="component" value="Unassembled WGS sequence"/>
</dbReference>
<proteinExistence type="predicted"/>
<organism evidence="1 2">
    <name type="scientific">Sphingomonas pseudosanguinis</name>
    <dbReference type="NCBI Taxonomy" id="413712"/>
    <lineage>
        <taxon>Bacteria</taxon>
        <taxon>Pseudomonadati</taxon>
        <taxon>Pseudomonadota</taxon>
        <taxon>Alphaproteobacteria</taxon>
        <taxon>Sphingomonadales</taxon>
        <taxon>Sphingomonadaceae</taxon>
        <taxon>Sphingomonas</taxon>
    </lineage>
</organism>
<evidence type="ECO:0000313" key="1">
    <source>
        <dbReference type="EMBL" id="MBB3877914.1"/>
    </source>
</evidence>
<evidence type="ECO:0000313" key="2">
    <source>
        <dbReference type="Proteomes" id="UP000538670"/>
    </source>
</evidence>
<accession>A0A7W6A8I4</accession>
<keyword evidence="2" id="KW-1185">Reference proteome</keyword>
<reference evidence="1 2" key="1">
    <citation type="submission" date="2020-08" db="EMBL/GenBank/DDBJ databases">
        <title>Genomic Encyclopedia of Type Strains, Phase IV (KMG-IV): sequencing the most valuable type-strain genomes for metagenomic binning, comparative biology and taxonomic classification.</title>
        <authorList>
            <person name="Goeker M."/>
        </authorList>
    </citation>
    <scope>NUCLEOTIDE SEQUENCE [LARGE SCALE GENOMIC DNA]</scope>
    <source>
        <strain evidence="1 2">DSM 19512</strain>
    </source>
</reference>
<dbReference type="RefSeq" id="WP_183950149.1">
    <property type="nucleotide sequence ID" value="NZ_JACIDH010000001.1"/>
</dbReference>
<sequence length="363" mass="41752">MAAEQSWLPGSFTKNYSWGSGIGLWHLYQAIRVGFQEELKPVKRKDFRARVAHLDRPDFIPLNYFLFNYTRDNKDYIAVDELVFQALTARHSPRFDHLALFAFNFGYAGHWRTIKPGQRYPTLWAKNYIIERVADVFRWNTKLVNADDIESFLRSKPQFKAKTSYRKVATNLAYLYRVGGLSALEAPRIERWWVDALFLALDRIVGDRMAYGLETSSDSLPSLLLRSNFSELSGPKSAEKTFAMAHLLSLYTICGKAGRFDPSQVQDRVSIELPDYYWQQPNNNAPQGAVHPTNPRILKTIPRECSSLAEKAGFRIVYEDDLETFNTKDFIATQTRRAVDSLVHDNIKSTLSPEELHKLTRGN</sequence>
<gene>
    <name evidence="1" type="ORF">GGR48_000317</name>
</gene>
<comment type="caution">
    <text evidence="1">The sequence shown here is derived from an EMBL/GenBank/DDBJ whole genome shotgun (WGS) entry which is preliminary data.</text>
</comment>
<dbReference type="EMBL" id="JACIDH010000001">
    <property type="protein sequence ID" value="MBB3877914.1"/>
    <property type="molecule type" value="Genomic_DNA"/>
</dbReference>
<protein>
    <submittedName>
        <fullName evidence="1">Uncharacterized protein</fullName>
    </submittedName>
</protein>
<name>A0A7W6A8I4_9SPHN</name>
<dbReference type="AlphaFoldDB" id="A0A7W6A8I4"/>